<dbReference type="AlphaFoldDB" id="A0A9P1C1D2"/>
<comment type="caution">
    <text evidence="2">The sequence shown here is derived from an EMBL/GenBank/DDBJ whole genome shotgun (WGS) entry which is preliminary data.</text>
</comment>
<evidence type="ECO:0000313" key="2">
    <source>
        <dbReference type="EMBL" id="CAI3983053.1"/>
    </source>
</evidence>
<accession>A0A9P1C1D2</accession>
<organism evidence="2">
    <name type="scientific">Cladocopium goreaui</name>
    <dbReference type="NCBI Taxonomy" id="2562237"/>
    <lineage>
        <taxon>Eukaryota</taxon>
        <taxon>Sar</taxon>
        <taxon>Alveolata</taxon>
        <taxon>Dinophyceae</taxon>
        <taxon>Suessiales</taxon>
        <taxon>Symbiodiniaceae</taxon>
        <taxon>Cladocopium</taxon>
    </lineage>
</organism>
<reference evidence="2" key="1">
    <citation type="submission" date="2022-10" db="EMBL/GenBank/DDBJ databases">
        <authorList>
            <person name="Chen Y."/>
            <person name="Dougan E. K."/>
            <person name="Chan C."/>
            <person name="Rhodes N."/>
            <person name="Thang M."/>
        </authorList>
    </citation>
    <scope>NUCLEOTIDE SEQUENCE</scope>
</reference>
<dbReference type="EMBL" id="CAMXCT020000770">
    <property type="protein sequence ID" value="CAL1136428.1"/>
    <property type="molecule type" value="Genomic_DNA"/>
</dbReference>
<dbReference type="Proteomes" id="UP001152797">
    <property type="component" value="Unassembled WGS sequence"/>
</dbReference>
<sequence>MGRFTKAKGPAAASAESSAGGQTPSLTPLSTLARMQPLPLSLVNTVARVTYICGHAVGKYPAFKVVVSGQEAEGEVTQVLVKFNGMPREVPQLDSLVELQGCELRDAWRNATGAIPEGQVIAGLSSRELALNLLQGKRKREAPQCLVHWQIDRSTLRILVGHPDASTFPKATFELLELKHLPADSFGCCGFKICEVGPLGGDGDKVRRQIRVSEISGTAADRPSPLLWYSCCSGFLKVHLEAVCMIKFSGSPCNMQGLVLQLMSFCFMRQDAIRLANVGGSSKGLIWLRG</sequence>
<name>A0A9P1C1D2_9DINO</name>
<feature type="region of interest" description="Disordered" evidence="1">
    <location>
        <begin position="1"/>
        <end position="28"/>
    </location>
</feature>
<gene>
    <name evidence="2" type="ORF">C1SCF055_LOCUS10703</name>
</gene>
<dbReference type="EMBL" id="CAMXCT010000770">
    <property type="protein sequence ID" value="CAI3983053.1"/>
    <property type="molecule type" value="Genomic_DNA"/>
</dbReference>
<keyword evidence="4" id="KW-1185">Reference proteome</keyword>
<dbReference type="EMBL" id="CAMXCT030000770">
    <property type="protein sequence ID" value="CAL4770365.1"/>
    <property type="molecule type" value="Genomic_DNA"/>
</dbReference>
<proteinExistence type="predicted"/>
<evidence type="ECO:0000256" key="1">
    <source>
        <dbReference type="SAM" id="MobiDB-lite"/>
    </source>
</evidence>
<evidence type="ECO:0000313" key="3">
    <source>
        <dbReference type="EMBL" id="CAL1136428.1"/>
    </source>
</evidence>
<feature type="compositionally biased region" description="Low complexity" evidence="1">
    <location>
        <begin position="7"/>
        <end position="21"/>
    </location>
</feature>
<protein>
    <submittedName>
        <fullName evidence="2">Uncharacterized protein</fullName>
    </submittedName>
</protein>
<reference evidence="3" key="2">
    <citation type="submission" date="2024-04" db="EMBL/GenBank/DDBJ databases">
        <authorList>
            <person name="Chen Y."/>
            <person name="Shah S."/>
            <person name="Dougan E. K."/>
            <person name="Thang M."/>
            <person name="Chan C."/>
        </authorList>
    </citation>
    <scope>NUCLEOTIDE SEQUENCE [LARGE SCALE GENOMIC DNA]</scope>
</reference>
<evidence type="ECO:0000313" key="4">
    <source>
        <dbReference type="Proteomes" id="UP001152797"/>
    </source>
</evidence>